<dbReference type="Gene3D" id="2.40.50.140">
    <property type="entry name" value="Nucleic acid-binding proteins"/>
    <property type="match status" value="1"/>
</dbReference>
<dbReference type="PROSITE" id="PS51687">
    <property type="entry name" value="SAM_MT_RNA_M5U"/>
    <property type="match status" value="1"/>
</dbReference>
<dbReference type="PROSITE" id="PS50926">
    <property type="entry name" value="TRAM"/>
    <property type="match status" value="1"/>
</dbReference>
<feature type="binding site" evidence="4">
    <location>
        <position position="314"/>
    </location>
    <ligand>
        <name>S-adenosyl-L-methionine</name>
        <dbReference type="ChEBI" id="CHEBI:59789"/>
    </ligand>
</feature>
<dbReference type="InterPro" id="IPR030390">
    <property type="entry name" value="MeTrfase_TrmA_AS"/>
</dbReference>
<feature type="domain" description="TRAM" evidence="6">
    <location>
        <begin position="1"/>
        <end position="53"/>
    </location>
</feature>
<feature type="binding site" evidence="4">
    <location>
        <position position="369"/>
    </location>
    <ligand>
        <name>S-adenosyl-L-methionine</name>
        <dbReference type="ChEBI" id="CHEBI:59789"/>
    </ligand>
</feature>
<reference evidence="7 8" key="1">
    <citation type="journal article" date="2016" name="Nat. Commun.">
        <title>Thousands of microbial genomes shed light on interconnected biogeochemical processes in an aquifer system.</title>
        <authorList>
            <person name="Anantharaman K."/>
            <person name="Brown C.T."/>
            <person name="Hug L.A."/>
            <person name="Sharon I."/>
            <person name="Castelle C.J."/>
            <person name="Probst A.J."/>
            <person name="Thomas B.C."/>
            <person name="Singh A."/>
            <person name="Wilkins M.J."/>
            <person name="Karaoz U."/>
            <person name="Brodie E.L."/>
            <person name="Williams K.H."/>
            <person name="Hubbard S.S."/>
            <person name="Banfield J.F."/>
        </authorList>
    </citation>
    <scope>NUCLEOTIDE SEQUENCE [LARGE SCALE GENOMIC DNA]</scope>
</reference>
<accession>A0A1F6MVM2</accession>
<dbReference type="STRING" id="1798692.A3G00_01095"/>
<dbReference type="Pfam" id="PF01938">
    <property type="entry name" value="TRAM"/>
    <property type="match status" value="1"/>
</dbReference>
<dbReference type="NCBIfam" id="TIGR00479">
    <property type="entry name" value="rumA"/>
    <property type="match status" value="1"/>
</dbReference>
<dbReference type="PANTHER" id="PTHR11061">
    <property type="entry name" value="RNA M5U METHYLTRANSFERASE"/>
    <property type="match status" value="1"/>
</dbReference>
<dbReference type="SUPFAM" id="SSF53335">
    <property type="entry name" value="S-adenosyl-L-methionine-dependent methyltransferases"/>
    <property type="match status" value="1"/>
</dbReference>
<dbReference type="InterPro" id="IPR010280">
    <property type="entry name" value="U5_MeTrfase_fam"/>
</dbReference>
<feature type="binding site" evidence="4">
    <location>
        <position position="293"/>
    </location>
    <ligand>
        <name>S-adenosyl-L-methionine</name>
        <dbReference type="ChEBI" id="CHEBI:59789"/>
    </ligand>
</feature>
<keyword evidence="2 4" id="KW-0808">Transferase</keyword>
<evidence type="ECO:0000313" key="7">
    <source>
        <dbReference type="EMBL" id="OGH75483.1"/>
    </source>
</evidence>
<evidence type="ECO:0000259" key="6">
    <source>
        <dbReference type="PROSITE" id="PS50926"/>
    </source>
</evidence>
<feature type="active site" evidence="5">
    <location>
        <position position="396"/>
    </location>
</feature>
<dbReference type="InterPro" id="IPR002792">
    <property type="entry name" value="TRAM_dom"/>
</dbReference>
<dbReference type="PROSITE" id="PS01230">
    <property type="entry name" value="TRMA_1"/>
    <property type="match status" value="1"/>
</dbReference>
<name>A0A1F6MVM2_9BACT</name>
<evidence type="ECO:0000313" key="8">
    <source>
        <dbReference type="Proteomes" id="UP000178347"/>
    </source>
</evidence>
<evidence type="ECO:0000256" key="2">
    <source>
        <dbReference type="ARBA" id="ARBA00022679"/>
    </source>
</evidence>
<gene>
    <name evidence="7" type="ORF">A3G00_01095</name>
</gene>
<organism evidence="7 8">
    <name type="scientific">Candidatus Magasanikbacteria bacterium RIFCSPLOWO2_12_FULL_43_12</name>
    <dbReference type="NCBI Taxonomy" id="1798692"/>
    <lineage>
        <taxon>Bacteria</taxon>
        <taxon>Candidatus Magasanikiibacteriota</taxon>
    </lineage>
</organism>
<evidence type="ECO:0000256" key="5">
    <source>
        <dbReference type="PROSITE-ProRule" id="PRU10015"/>
    </source>
</evidence>
<dbReference type="GO" id="GO:0070041">
    <property type="term" value="F:rRNA (uridine-C5-)-methyltransferase activity"/>
    <property type="evidence" value="ECO:0007669"/>
    <property type="project" value="TreeGrafter"/>
</dbReference>
<dbReference type="Pfam" id="PF05958">
    <property type="entry name" value="tRNA_U5-meth_tr"/>
    <property type="match status" value="1"/>
</dbReference>
<dbReference type="InterPro" id="IPR012340">
    <property type="entry name" value="NA-bd_OB-fold"/>
</dbReference>
<feature type="active site" description="Nucleophile" evidence="4">
    <location>
        <position position="396"/>
    </location>
</feature>
<dbReference type="Proteomes" id="UP000178347">
    <property type="component" value="Unassembled WGS sequence"/>
</dbReference>
<sequence>MKVNIEKLVFGGQGLGRLDDGRVCFVWNALPGEEVELEILKNKKTHLEAVATRIIKPSPERIEPKESHFLSCSPWQIMNFEAENKWKREIAVETYKKLGGIDAGDLEIVSDEKEYGYRNKMEYSFVEFGRKISLGFHIRESRRYIPITVCELARPEINEVALQLLEWINQNQIPIRSLKTMIVRCNQKGEVLAGLFLKDRLQFEHYPELKNNFVGLTVFYSTHKSPASVPTDILYQAGLDYLEEDLFGIKLKYGLFSFFQINVPVFERVLGDIEKFAFGDEGTGRDLSVLDFYSGVGSISLPLAGKFKDCVLVDNNEEAIGFAKENIEAVERDLTLSLSYKERGRNTVICVAAEKMIELIASDKVVIVDPPRAGLDKRVVERILAIKPKQVIYLSCNLSTHARDLGILKELYDIKFMKLYNFFPRTAHIEGLAVLIRR</sequence>
<protein>
    <submittedName>
        <fullName evidence="7">23S rRNA (Uracil-5-)-methyltransferase RumA</fullName>
    </submittedName>
</protein>
<dbReference type="SUPFAM" id="SSF50249">
    <property type="entry name" value="Nucleic acid-binding proteins"/>
    <property type="match status" value="1"/>
</dbReference>
<comment type="similarity">
    <text evidence="4">Belongs to the class I-like SAM-binding methyltransferase superfamily. RNA M5U methyltransferase family.</text>
</comment>
<dbReference type="PANTHER" id="PTHR11061:SF30">
    <property type="entry name" value="TRNA (URACIL(54)-C(5))-METHYLTRANSFERASE"/>
    <property type="match status" value="1"/>
</dbReference>
<evidence type="ECO:0000256" key="4">
    <source>
        <dbReference type="PROSITE-ProRule" id="PRU01024"/>
    </source>
</evidence>
<dbReference type="EMBL" id="MFQN01000009">
    <property type="protein sequence ID" value="OGH75483.1"/>
    <property type="molecule type" value="Genomic_DNA"/>
</dbReference>
<proteinExistence type="inferred from homology"/>
<dbReference type="GO" id="GO:0070475">
    <property type="term" value="P:rRNA base methylation"/>
    <property type="evidence" value="ECO:0007669"/>
    <property type="project" value="TreeGrafter"/>
</dbReference>
<keyword evidence="3 4" id="KW-0949">S-adenosyl-L-methionine</keyword>
<dbReference type="Gene3D" id="2.40.50.1070">
    <property type="match status" value="1"/>
</dbReference>
<keyword evidence="1 4" id="KW-0489">Methyltransferase</keyword>
<dbReference type="AlphaFoldDB" id="A0A1F6MVM2"/>
<evidence type="ECO:0000256" key="3">
    <source>
        <dbReference type="ARBA" id="ARBA00022691"/>
    </source>
</evidence>
<dbReference type="InterPro" id="IPR029063">
    <property type="entry name" value="SAM-dependent_MTases_sf"/>
</dbReference>
<feature type="binding site" evidence="4">
    <location>
        <position position="260"/>
    </location>
    <ligand>
        <name>S-adenosyl-L-methionine</name>
        <dbReference type="ChEBI" id="CHEBI:59789"/>
    </ligand>
</feature>
<evidence type="ECO:0000256" key="1">
    <source>
        <dbReference type="ARBA" id="ARBA00022603"/>
    </source>
</evidence>
<comment type="caution">
    <text evidence="7">The sequence shown here is derived from an EMBL/GenBank/DDBJ whole genome shotgun (WGS) entry which is preliminary data.</text>
</comment>
<dbReference type="Gene3D" id="3.40.50.150">
    <property type="entry name" value="Vaccinia Virus protein VP39"/>
    <property type="match status" value="1"/>
</dbReference>